<dbReference type="InterPro" id="IPR055375">
    <property type="entry name" value="Ribophorin_II_2nd"/>
</dbReference>
<evidence type="ECO:0000256" key="2">
    <source>
        <dbReference type="ARBA" id="ARBA00004477"/>
    </source>
</evidence>
<name>A0A9Q0WWZ8_SALPP</name>
<evidence type="ECO:0000259" key="12">
    <source>
        <dbReference type="Pfam" id="PF23860"/>
    </source>
</evidence>
<dbReference type="PANTHER" id="PTHR12640">
    <property type="entry name" value="RIBOPHORIN II"/>
    <property type="match status" value="1"/>
</dbReference>
<evidence type="ECO:0000256" key="4">
    <source>
        <dbReference type="ARBA" id="ARBA00009038"/>
    </source>
</evidence>
<evidence type="ECO:0000256" key="9">
    <source>
        <dbReference type="ARBA" id="ARBA00023136"/>
    </source>
</evidence>
<evidence type="ECO:0000256" key="1">
    <source>
        <dbReference type="ARBA" id="ARBA00002791"/>
    </source>
</evidence>
<feature type="chain" id="PRO_5040527918" description="Dolichyl-diphosphooligosaccharide--protein glycosyltransferase subunit 2" evidence="10">
    <location>
        <begin position="24"/>
        <end position="674"/>
    </location>
</feature>
<feature type="transmembrane region" description="Helical" evidence="10">
    <location>
        <begin position="611"/>
        <end position="633"/>
    </location>
</feature>
<dbReference type="InterPro" id="IPR056790">
    <property type="entry name" value="Ribophorin_II_C"/>
</dbReference>
<sequence>MARNIGRFLVLIAAALIYSSALASSIFQPISDSHRSAALELFNPLGGSFSSVEKTYEELRTFEVLGIDKRSDISTAACQSVSEILGSSSSTLKDLFYALKVNGILQCGIKEDVFEGVASRLQSVVGGASALLDFYYSVGGLVLIKGQTSKDDLYLADAEGVFRSIKALSQSDGRWRYNSNNPESSTFAAGLALEALAGIVSLSSSEIDQSLISTTKNDILKLFDSIEKYDDGAFYFDEKLVGAREHQGSLNLPSGKILGLAKFFLGIGIPGDAKDLFNQVDSLAFLESNTVSIPLILSLPATVLSLTKKDALKVKVNTVLGSNAPPLTVNLLQVLRSGSKDTSLIESQELKFDPENAVYTLDAMPKSVDVGKYTFVFEMVLHDSDHKNLYATGGRIRIPIFVTGVIEVDSAEIAVLDSDLGSIETKKKIDLAGENTVSLSANHLQKLRLSFQLSTPLGHAFKPHQAILKLTHETKVEHMFVMGSSGKQFEIILDFLGQVEKFFYLSGRYNVQLAVGDAVMENSFLKAIGHVDLDLPAPPEKAPQPPAQPLDPNLIYGPKAEIAHIFRAPEKLPPKKLSLTFSGLTLLPFLGFLVGLLRLGVNLKNFPSSSVTAVFATLFHLGIAAVLSLYLLFWLKLDLFTTLKALSFLGAFLMFVGHRILSHLASSSSKLKSA</sequence>
<feature type="domain" description="Ribophorin II third" evidence="12">
    <location>
        <begin position="410"/>
        <end position="533"/>
    </location>
</feature>
<keyword evidence="7 10" id="KW-0256">Endoplasmic reticulum</keyword>
<feature type="transmembrane region" description="Helical" evidence="10">
    <location>
        <begin position="639"/>
        <end position="661"/>
    </location>
</feature>
<keyword evidence="16" id="KW-1185">Reference proteome</keyword>
<dbReference type="Pfam" id="PF25147">
    <property type="entry name" value="Ribophorin_II_C"/>
    <property type="match status" value="1"/>
</dbReference>
<feature type="domain" description="Ribophorin II C-terminal" evidence="14">
    <location>
        <begin position="566"/>
        <end position="666"/>
    </location>
</feature>
<dbReference type="InterPro" id="IPR055373">
    <property type="entry name" value="Ribophorin_II_N"/>
</dbReference>
<dbReference type="Pfam" id="PF23861">
    <property type="entry name" value="Ribophorin_II_2nd"/>
    <property type="match status" value="1"/>
</dbReference>
<dbReference type="Pfam" id="PF23860">
    <property type="entry name" value="Ribophorin_II_3rd"/>
    <property type="match status" value="1"/>
</dbReference>
<evidence type="ECO:0000313" key="15">
    <source>
        <dbReference type="EMBL" id="KAJ6773708.1"/>
    </source>
</evidence>
<keyword evidence="9 10" id="KW-0472">Membrane</keyword>
<keyword evidence="6 10" id="KW-0732">Signal</keyword>
<comment type="caution">
    <text evidence="15">The sequence shown here is derived from an EMBL/GenBank/DDBJ whole genome shotgun (WGS) entry which is preliminary data.</text>
</comment>
<comment type="function">
    <text evidence="1 10">Subunit of the oligosaccharyl transferase (OST) complex that catalyzes the initial transfer of a defined glycan (Glc(3)Man(9)GlcNAc(2) in eukaryotes) from the lipid carrier dolichol-pyrophosphate to an asparagine residue within an Asn-X-Ser/Thr consensus motif in nascent polypeptide chains, the first step in protein N-glycosylation. N-glycosylation occurs cotranslationally and the complex associates with the Sec61 complex at the channel-forming translocon complex that mediates protein translocation across the endoplasmic reticulum (ER). All subunits are required for a maximal enzyme activity.</text>
</comment>
<accession>A0A9Q0WWZ8</accession>
<dbReference type="Proteomes" id="UP001151532">
    <property type="component" value="Chromosome 5"/>
</dbReference>
<evidence type="ECO:0000313" key="16">
    <source>
        <dbReference type="Proteomes" id="UP001151532"/>
    </source>
</evidence>
<dbReference type="InterPro" id="IPR055374">
    <property type="entry name" value="Ribophorin_II_3rd"/>
</dbReference>
<feature type="signal peptide" evidence="10">
    <location>
        <begin position="1"/>
        <end position="23"/>
    </location>
</feature>
<dbReference type="OrthoDB" id="432292at2759"/>
<dbReference type="EMBL" id="JAPFFK010000002">
    <property type="protein sequence ID" value="KAJ6773708.1"/>
    <property type="molecule type" value="Genomic_DNA"/>
</dbReference>
<evidence type="ECO:0000259" key="14">
    <source>
        <dbReference type="Pfam" id="PF25147"/>
    </source>
</evidence>
<feature type="transmembrane region" description="Helical" evidence="10">
    <location>
        <begin position="577"/>
        <end position="599"/>
    </location>
</feature>
<evidence type="ECO:0000256" key="5">
    <source>
        <dbReference type="ARBA" id="ARBA00022692"/>
    </source>
</evidence>
<comment type="subunit">
    <text evidence="10">Component of the oligosaccharyltransferase (OST) complex.</text>
</comment>
<dbReference type="Pfam" id="PF05817">
    <property type="entry name" value="Ribophorin_II"/>
    <property type="match status" value="1"/>
</dbReference>
<dbReference type="InterPro" id="IPR008814">
    <property type="entry name" value="Swp1"/>
</dbReference>
<gene>
    <name evidence="15" type="ORF">OIU79_017209</name>
</gene>
<comment type="pathway">
    <text evidence="3 10">Protein modification; protein glycosylation.</text>
</comment>
<evidence type="ECO:0000259" key="13">
    <source>
        <dbReference type="Pfam" id="PF23861"/>
    </source>
</evidence>
<keyword evidence="8 10" id="KW-1133">Transmembrane helix</keyword>
<reference evidence="15" key="1">
    <citation type="submission" date="2022-11" db="EMBL/GenBank/DDBJ databases">
        <authorList>
            <person name="Hyden B.L."/>
            <person name="Feng K."/>
            <person name="Yates T."/>
            <person name="Jawdy S."/>
            <person name="Smart L.B."/>
            <person name="Muchero W."/>
        </authorList>
    </citation>
    <scope>NUCLEOTIDE SEQUENCE</scope>
    <source>
        <tissue evidence="15">Shoot tip</tissue>
    </source>
</reference>
<evidence type="ECO:0000256" key="8">
    <source>
        <dbReference type="ARBA" id="ARBA00022989"/>
    </source>
</evidence>
<dbReference type="GO" id="GO:0006487">
    <property type="term" value="P:protein N-linked glycosylation"/>
    <property type="evidence" value="ECO:0007669"/>
    <property type="project" value="UniProtKB-UniRule"/>
</dbReference>
<evidence type="ECO:0000256" key="10">
    <source>
        <dbReference type="RuleBase" id="RU366029"/>
    </source>
</evidence>
<evidence type="ECO:0000256" key="3">
    <source>
        <dbReference type="ARBA" id="ARBA00004922"/>
    </source>
</evidence>
<comment type="similarity">
    <text evidence="4 10">Belongs to the SWP1 family.</text>
</comment>
<evidence type="ECO:0000256" key="7">
    <source>
        <dbReference type="ARBA" id="ARBA00022824"/>
    </source>
</evidence>
<reference evidence="15" key="2">
    <citation type="journal article" date="2023" name="Int. J. Mol. Sci.">
        <title>De Novo Assembly and Annotation of 11 Diverse Shrub Willow (Salix) Genomes Reveals Novel Gene Organization in Sex-Linked Regions.</title>
        <authorList>
            <person name="Hyden B."/>
            <person name="Feng K."/>
            <person name="Yates T.B."/>
            <person name="Jawdy S."/>
            <person name="Cereghino C."/>
            <person name="Smart L.B."/>
            <person name="Muchero W."/>
        </authorList>
    </citation>
    <scope>NUCLEOTIDE SEQUENCE</scope>
    <source>
        <tissue evidence="15">Shoot tip</tissue>
    </source>
</reference>
<evidence type="ECO:0000256" key="6">
    <source>
        <dbReference type="ARBA" id="ARBA00022729"/>
    </source>
</evidence>
<comment type="subcellular location">
    <subcellularLocation>
        <location evidence="2 10">Endoplasmic reticulum membrane</location>
        <topology evidence="2 10">Multi-pass membrane protein</topology>
    </subcellularLocation>
</comment>
<evidence type="ECO:0000259" key="11">
    <source>
        <dbReference type="Pfam" id="PF05817"/>
    </source>
</evidence>
<dbReference type="PANTHER" id="PTHR12640:SF0">
    <property type="entry name" value="DOLICHYL-DIPHOSPHOOLIGOSACCHARIDE--PROTEIN GLYCOSYLTRANSFERASE SUBUNIT 2"/>
    <property type="match status" value="1"/>
</dbReference>
<protein>
    <recommendedName>
        <fullName evidence="10">Dolichyl-diphosphooligosaccharide--protein glycosyltransferase subunit 2</fullName>
    </recommendedName>
    <alternativeName>
        <fullName evidence="10">Ribophorin-2</fullName>
    </alternativeName>
</protein>
<feature type="domain" description="Ribophorin II second" evidence="13">
    <location>
        <begin position="295"/>
        <end position="402"/>
    </location>
</feature>
<dbReference type="GO" id="GO:0008250">
    <property type="term" value="C:oligosaccharyltransferase complex"/>
    <property type="evidence" value="ECO:0007669"/>
    <property type="project" value="UniProtKB-UniRule"/>
</dbReference>
<proteinExistence type="inferred from homology"/>
<feature type="domain" description="Ribophorin II N-terminal" evidence="11">
    <location>
        <begin position="30"/>
        <end position="287"/>
    </location>
</feature>
<dbReference type="AlphaFoldDB" id="A0A9Q0WWZ8"/>
<keyword evidence="5 10" id="KW-0812">Transmembrane</keyword>
<organism evidence="15 16">
    <name type="scientific">Salix purpurea</name>
    <name type="common">Purple osier willow</name>
    <dbReference type="NCBI Taxonomy" id="77065"/>
    <lineage>
        <taxon>Eukaryota</taxon>
        <taxon>Viridiplantae</taxon>
        <taxon>Streptophyta</taxon>
        <taxon>Embryophyta</taxon>
        <taxon>Tracheophyta</taxon>
        <taxon>Spermatophyta</taxon>
        <taxon>Magnoliopsida</taxon>
        <taxon>eudicotyledons</taxon>
        <taxon>Gunneridae</taxon>
        <taxon>Pentapetalae</taxon>
        <taxon>rosids</taxon>
        <taxon>fabids</taxon>
        <taxon>Malpighiales</taxon>
        <taxon>Salicaceae</taxon>
        <taxon>Saliceae</taxon>
        <taxon>Salix</taxon>
    </lineage>
</organism>